<dbReference type="InterPro" id="IPR029000">
    <property type="entry name" value="Cyclophilin-like_dom_sf"/>
</dbReference>
<organism evidence="5 6">
    <name type="scientific">Roseomonas gilardii</name>
    <dbReference type="NCBI Taxonomy" id="257708"/>
    <lineage>
        <taxon>Bacteria</taxon>
        <taxon>Pseudomonadati</taxon>
        <taxon>Pseudomonadota</taxon>
        <taxon>Alphaproteobacteria</taxon>
        <taxon>Acetobacterales</taxon>
        <taxon>Roseomonadaceae</taxon>
        <taxon>Roseomonas</taxon>
    </lineage>
</organism>
<dbReference type="PANTHER" id="PTHR43309:SF3">
    <property type="entry name" value="5-OXOPROLINASE SUBUNIT C"/>
    <property type="match status" value="1"/>
</dbReference>
<evidence type="ECO:0000259" key="4">
    <source>
        <dbReference type="SMART" id="SM00797"/>
    </source>
</evidence>
<dbReference type="EMBL" id="CP015584">
    <property type="protein sequence ID" value="APT59985.1"/>
    <property type="molecule type" value="Genomic_DNA"/>
</dbReference>
<dbReference type="GO" id="GO:0016787">
    <property type="term" value="F:hydrolase activity"/>
    <property type="evidence" value="ECO:0007669"/>
    <property type="project" value="UniProtKB-KW"/>
</dbReference>
<evidence type="ECO:0000256" key="1">
    <source>
        <dbReference type="ARBA" id="ARBA00022741"/>
    </source>
</evidence>
<evidence type="ECO:0000313" key="6">
    <source>
        <dbReference type="Proteomes" id="UP000185494"/>
    </source>
</evidence>
<keyword evidence="1" id="KW-0547">Nucleotide-binding</keyword>
<dbReference type="PANTHER" id="PTHR43309">
    <property type="entry name" value="5-OXOPROLINASE SUBUNIT C"/>
    <property type="match status" value="1"/>
</dbReference>
<accession>A0A1L7AMH9</accession>
<dbReference type="Proteomes" id="UP000185494">
    <property type="component" value="Chromosome 2"/>
</dbReference>
<evidence type="ECO:0000256" key="2">
    <source>
        <dbReference type="ARBA" id="ARBA00022801"/>
    </source>
</evidence>
<dbReference type="SMART" id="SM00797">
    <property type="entry name" value="AHS2"/>
    <property type="match status" value="1"/>
</dbReference>
<dbReference type="Pfam" id="PF02626">
    <property type="entry name" value="CT_A_B"/>
    <property type="match status" value="1"/>
</dbReference>
<evidence type="ECO:0000256" key="3">
    <source>
        <dbReference type="ARBA" id="ARBA00022840"/>
    </source>
</evidence>
<dbReference type="RefSeq" id="WP_075800696.1">
    <property type="nucleotide sequence ID" value="NZ_CP015584.1"/>
</dbReference>
<protein>
    <submittedName>
        <fullName evidence="5">Allophanate hydrolase</fullName>
    </submittedName>
</protein>
<dbReference type="STRING" id="257708.RGI145_22095"/>
<proteinExistence type="predicted"/>
<dbReference type="AlphaFoldDB" id="A0A1L7AMH9"/>
<evidence type="ECO:0000313" key="5">
    <source>
        <dbReference type="EMBL" id="APT59985.1"/>
    </source>
</evidence>
<dbReference type="NCBIfam" id="TIGR00724">
    <property type="entry name" value="urea_amlyse_rel"/>
    <property type="match status" value="1"/>
</dbReference>
<dbReference type="InterPro" id="IPR003778">
    <property type="entry name" value="CT_A_B"/>
</dbReference>
<dbReference type="InterPro" id="IPR052708">
    <property type="entry name" value="PxpC"/>
</dbReference>
<dbReference type="GO" id="GO:0005524">
    <property type="term" value="F:ATP binding"/>
    <property type="evidence" value="ECO:0007669"/>
    <property type="project" value="UniProtKB-KW"/>
</dbReference>
<keyword evidence="3" id="KW-0067">ATP-binding</keyword>
<dbReference type="KEGG" id="rgi:RGI145_22095"/>
<feature type="domain" description="Carboxyltransferase" evidence="4">
    <location>
        <begin position="32"/>
        <end position="314"/>
    </location>
</feature>
<keyword evidence="2 5" id="KW-0378">Hydrolase</keyword>
<dbReference type="SUPFAM" id="SSF50891">
    <property type="entry name" value="Cyclophilin-like"/>
    <property type="match status" value="1"/>
</dbReference>
<gene>
    <name evidence="5" type="ORF">RGI145_22095</name>
</gene>
<name>A0A1L7AMH9_9PROT</name>
<sequence>MTAGTTAAAAIEIFSPGPLASVQDLGRQGFLSLGVGRSGAMDPLALAIANRLTGNEAGTAGIEFTLGGFELRFGVDTVFALAGADCAATLDGWAVPPMWCMTARAGQVLRGGAPRIGMRSYLAVSGGFDLAPVLGSASTDLKGGFGGWEGRALQPGDRVPLRARGQAAPACDWGLATESLEELCGPADAPIRLVAAAEHDLFDEAARQALVEAEWTVQPDSNRVGYRLAGPGLTPTRRIEMLSHGILPGTIQVPPSGQPVIQLSDANTCGGYPKIAAVIGADLWRLGQARLGGTLRFTVVEREAAVTALRRQVLAAERLFARLDRVRRSMA</sequence>
<reference evidence="5 6" key="1">
    <citation type="submission" date="2016-05" db="EMBL/GenBank/DDBJ databases">
        <title>Complete Genome and Methylome Analysis of Psychrotrophic Bacterial Isolates from Antarctic Lake Untersee.</title>
        <authorList>
            <person name="Fomenkov A."/>
            <person name="Akimov V.N."/>
            <person name="Vasilyeva L.V."/>
            <person name="Andersen D."/>
            <person name="Vincze T."/>
            <person name="Roberts R.J."/>
        </authorList>
    </citation>
    <scope>NUCLEOTIDE SEQUENCE [LARGE SCALE GENOMIC DNA]</scope>
    <source>
        <strain evidence="5 6">U14-5</strain>
    </source>
</reference>
<dbReference type="Gene3D" id="2.40.100.10">
    <property type="entry name" value="Cyclophilin-like"/>
    <property type="match status" value="1"/>
</dbReference>